<reference evidence="6" key="1">
    <citation type="submission" date="2017-06" db="EMBL/GenBank/DDBJ databases">
        <authorList>
            <person name="Rodrigo-Torres L."/>
            <person name="Arahal R.D."/>
            <person name="Lucena T."/>
        </authorList>
    </citation>
    <scope>NUCLEOTIDE SEQUENCE [LARGE SCALE GENOMIC DNA]</scope>
    <source>
        <strain evidence="6">CECT 9192</strain>
    </source>
</reference>
<dbReference type="InterPro" id="IPR018060">
    <property type="entry name" value="HTH_AraC"/>
</dbReference>
<keyword evidence="6" id="KW-1185">Reference proteome</keyword>
<dbReference type="SUPFAM" id="SSF46689">
    <property type="entry name" value="Homeodomain-like"/>
    <property type="match status" value="2"/>
</dbReference>
<dbReference type="InterPro" id="IPR009057">
    <property type="entry name" value="Homeodomain-like_sf"/>
</dbReference>
<dbReference type="SMART" id="SM00342">
    <property type="entry name" value="HTH_ARAC"/>
    <property type="match status" value="1"/>
</dbReference>
<sequence length="292" mass="34517">MKASLEKVPQRVGASWRLKQIVDKEKDFSWHYHNKEFELMLHRNFHSRCHIGHYHGEFEPLSMILIAPNTPHAVQAIKKNDHQDFETIAIWFKQDWIANMMFSCHELRKIDVLLKRAQKGLSFNQQAASDVAMIVDDIFTSNYDSIELLAQLLKIFSILCHDKSSKTLQSHHIDNEFTTRNHKEKIERICYFIEQHYQEPLTLTDIANNLCSSESTVHRLFEQHFNESFIQYLKKLRLNHAAEALMSSSDPISHIAEHVGYRNQANFNRQFKQYKGMTPREYRRTYKLNAKV</sequence>
<protein>
    <submittedName>
        <fullName evidence="5">HTH-type transcriptional regulator YesS</fullName>
    </submittedName>
</protein>
<proteinExistence type="predicted"/>
<gene>
    <name evidence="5" type="primary">yesS_1</name>
    <name evidence="5" type="ORF">PAND9192_00886</name>
</gene>
<dbReference type="GO" id="GO:0043565">
    <property type="term" value="F:sequence-specific DNA binding"/>
    <property type="evidence" value="ECO:0007669"/>
    <property type="project" value="InterPro"/>
</dbReference>
<evidence type="ECO:0000313" key="6">
    <source>
        <dbReference type="Proteomes" id="UP000195719"/>
    </source>
</evidence>
<keyword evidence="2" id="KW-0238">DNA-binding</keyword>
<dbReference type="GO" id="GO:0003700">
    <property type="term" value="F:DNA-binding transcription factor activity"/>
    <property type="evidence" value="ECO:0007669"/>
    <property type="project" value="InterPro"/>
</dbReference>
<dbReference type="InterPro" id="IPR020449">
    <property type="entry name" value="Tscrpt_reg_AraC-type_HTH"/>
</dbReference>
<dbReference type="PANTHER" id="PTHR43280:SF27">
    <property type="entry name" value="TRANSCRIPTIONAL REGULATOR MTLR"/>
    <property type="match status" value="1"/>
</dbReference>
<dbReference type="Gene3D" id="1.10.10.60">
    <property type="entry name" value="Homeodomain-like"/>
    <property type="match status" value="2"/>
</dbReference>
<accession>A0A1Y6M9Y1</accession>
<evidence type="ECO:0000256" key="3">
    <source>
        <dbReference type="ARBA" id="ARBA00023163"/>
    </source>
</evidence>
<name>A0A1Y6M9Y1_9GAMM</name>
<dbReference type="EMBL" id="FYAJ01000001">
    <property type="protein sequence ID" value="SMY33345.1"/>
    <property type="molecule type" value="Genomic_DNA"/>
</dbReference>
<evidence type="ECO:0000256" key="1">
    <source>
        <dbReference type="ARBA" id="ARBA00023015"/>
    </source>
</evidence>
<dbReference type="RefSeq" id="WP_087852703.1">
    <property type="nucleotide sequence ID" value="NZ_FYAJ01000001.1"/>
</dbReference>
<dbReference type="Proteomes" id="UP000195719">
    <property type="component" value="Unassembled WGS sequence"/>
</dbReference>
<organism evidence="5 6">
    <name type="scientific">Photobacterium andalusiense</name>
    <dbReference type="NCBI Taxonomy" id="2204296"/>
    <lineage>
        <taxon>Bacteria</taxon>
        <taxon>Pseudomonadati</taxon>
        <taxon>Pseudomonadota</taxon>
        <taxon>Gammaproteobacteria</taxon>
        <taxon>Vibrionales</taxon>
        <taxon>Vibrionaceae</taxon>
        <taxon>Photobacterium</taxon>
    </lineage>
</organism>
<feature type="domain" description="HTH araC/xylS-type" evidence="4">
    <location>
        <begin position="187"/>
        <end position="285"/>
    </location>
</feature>
<dbReference type="Pfam" id="PF12833">
    <property type="entry name" value="HTH_18"/>
    <property type="match status" value="1"/>
</dbReference>
<evidence type="ECO:0000313" key="5">
    <source>
        <dbReference type="EMBL" id="SMY33345.1"/>
    </source>
</evidence>
<evidence type="ECO:0000259" key="4">
    <source>
        <dbReference type="PROSITE" id="PS01124"/>
    </source>
</evidence>
<evidence type="ECO:0000256" key="2">
    <source>
        <dbReference type="ARBA" id="ARBA00023125"/>
    </source>
</evidence>
<dbReference type="PROSITE" id="PS01124">
    <property type="entry name" value="HTH_ARAC_FAMILY_2"/>
    <property type="match status" value="1"/>
</dbReference>
<dbReference type="PANTHER" id="PTHR43280">
    <property type="entry name" value="ARAC-FAMILY TRANSCRIPTIONAL REGULATOR"/>
    <property type="match status" value="1"/>
</dbReference>
<keyword evidence="3" id="KW-0804">Transcription</keyword>
<keyword evidence="1" id="KW-0805">Transcription regulation</keyword>
<dbReference type="PRINTS" id="PR00032">
    <property type="entry name" value="HTHARAC"/>
</dbReference>
<dbReference type="AlphaFoldDB" id="A0A1Y6M9Y1"/>